<feature type="region of interest" description="Disordered" evidence="1">
    <location>
        <begin position="1"/>
        <end position="25"/>
    </location>
</feature>
<feature type="compositionally biased region" description="Polar residues" evidence="1">
    <location>
        <begin position="103"/>
        <end position="121"/>
    </location>
</feature>
<dbReference type="Proteomes" id="UP000005092">
    <property type="component" value="Unassembled WGS sequence"/>
</dbReference>
<protein>
    <submittedName>
        <fullName evidence="2">Uncharacterized protein</fullName>
    </submittedName>
</protein>
<evidence type="ECO:0000313" key="3">
    <source>
        <dbReference type="Proteomes" id="UP000005092"/>
    </source>
</evidence>
<organism evidence="2 3">
    <name type="scientific">Rhizobium leguminosarum bv. trifolii WSM597</name>
    <dbReference type="NCBI Taxonomy" id="754764"/>
    <lineage>
        <taxon>Bacteria</taxon>
        <taxon>Pseudomonadati</taxon>
        <taxon>Pseudomonadota</taxon>
        <taxon>Alphaproteobacteria</taxon>
        <taxon>Hyphomicrobiales</taxon>
        <taxon>Rhizobiaceae</taxon>
        <taxon>Rhizobium/Agrobacterium group</taxon>
        <taxon>Rhizobium</taxon>
    </lineage>
</organism>
<name>I9N1H7_RHILT</name>
<accession>I9N1H7</accession>
<proteinExistence type="predicted"/>
<reference evidence="2 3" key="1">
    <citation type="submission" date="2012-02" db="EMBL/GenBank/DDBJ databases">
        <title>Improved High-Quality Draft Sequence of Rhizobium leguminosarum bv. trifolii WSM597.</title>
        <authorList>
            <consortium name="US DOE Joint Genome Institute"/>
            <person name="Lucas S."/>
            <person name="Han J."/>
            <person name="Lapidus A."/>
            <person name="Cheng J.-F."/>
            <person name="Goodwin L."/>
            <person name="Pitluck S."/>
            <person name="Peters L."/>
            <person name="Ovchinnikova G."/>
            <person name="Held B."/>
            <person name="Detter J.C."/>
            <person name="Han C."/>
            <person name="Tapia R."/>
            <person name="Land M."/>
            <person name="Hauser L."/>
            <person name="Kyrpides N."/>
            <person name="Ivanova N."/>
            <person name="Pagani I."/>
            <person name="Brau L."/>
            <person name="Yates R."/>
            <person name="O'Hara G."/>
            <person name="Rui T."/>
            <person name="Howieson J."/>
            <person name="Reeve W."/>
            <person name="Woyke T."/>
        </authorList>
    </citation>
    <scope>NUCLEOTIDE SEQUENCE [LARGE SCALE GENOMIC DNA]</scope>
    <source>
        <strain evidence="2 3">WSM597</strain>
    </source>
</reference>
<dbReference type="AlphaFoldDB" id="I9N1H7"/>
<feature type="region of interest" description="Disordered" evidence="1">
    <location>
        <begin position="94"/>
        <end position="144"/>
    </location>
</feature>
<evidence type="ECO:0000256" key="1">
    <source>
        <dbReference type="SAM" id="MobiDB-lite"/>
    </source>
</evidence>
<gene>
    <name evidence="2" type="ORF">Rleg9DRAFT_0489</name>
</gene>
<sequence>MARRRPWRAEAVQKPGARFQDREAARGLKVRCSSSGGRTTAVDQVHCINHRASSGSGSWRWRERVIYASRDDHTVDTGFRESLSFGRDRSRVRFLSRRKPATSHAQGSRTTRQSPAYSSKLTHGRSQENRRCRPQRHPVPPPQLPDHLFKCCNHLRMTGHSTASGASSNSALISGKNVRCRRISANTVR</sequence>
<dbReference type="HOGENOM" id="CLU_1433421_0_0_5"/>
<evidence type="ECO:0000313" key="2">
    <source>
        <dbReference type="EMBL" id="EJB01749.1"/>
    </source>
</evidence>
<dbReference type="EMBL" id="JH719382">
    <property type="protein sequence ID" value="EJB01749.1"/>
    <property type="molecule type" value="Genomic_DNA"/>
</dbReference>